<proteinExistence type="predicted"/>
<evidence type="ECO:0000313" key="1">
    <source>
        <dbReference type="EMBL" id="EOB08105.1"/>
    </source>
</evidence>
<sequence length="625" mass="67440">MPTSIVPCCLIKVNEGSGGVGKKSCEINSVPKWSAAHSTLDQCFLKISSLSVISNNIKAIRGTPQGVPQSTLLEAGPGAPRVVTDGLQRGHGTASGHDLTSQKQRITQPMCPSLTAEGIFVRVSEQTDLLAGARHEAFCQSPAMAAAHTNSHLPADRSQVIYIEESFGVIKSEVNPTYPGQLHSSDRILQPSRWRSAQSAEPLVSAPKGALLQSLSQEQQQPLQAFGMPPTHQVPVVLPAASQRGESDVKAADTFGPWTIRRGTAECARTCCCLLAFICRLARENMGEKDSLGFARQIQGISLQARAVNRNGSCGIREDCKNRNNYLRASGLGKGERPPASTYPRPLVFLKLQQGSITGLPCCSLAEHQTVILDTAEETVQSVITIASAAVAELCLFPVNHFLHYRHHRAPSFAADIHHGDVAPAVFEHLNVLLHDRSGQVFEEGGAENQQCRFQINCIPYRRLGSLAVPADGQTAQHSLQSAPKVLDKGWEVDVAGGCNGPGCVLPPEGSSLPITFQRLGDWTVRWTSQLIPWKRRKTSCQTRLLIQLCSSCTVAKSDARTVRDVQGAGMGRELFPIRQLLLVRHAAATSTCLRPARPAGQQQGDAPPTRAYSEELLLSLDAIS</sequence>
<dbReference type="EMBL" id="KB742477">
    <property type="protein sequence ID" value="EOB08105.1"/>
    <property type="molecule type" value="Genomic_DNA"/>
</dbReference>
<keyword evidence="2" id="KW-1185">Reference proteome</keyword>
<dbReference type="Proteomes" id="UP000296049">
    <property type="component" value="Unassembled WGS sequence"/>
</dbReference>
<protein>
    <submittedName>
        <fullName evidence="1">Uncharacterized protein</fullName>
    </submittedName>
</protein>
<accession>R0M1X9</accession>
<name>R0M1X9_ANAPL</name>
<organism evidence="1 2">
    <name type="scientific">Anas platyrhynchos</name>
    <name type="common">Mallard</name>
    <name type="synonym">Anas boschas</name>
    <dbReference type="NCBI Taxonomy" id="8839"/>
    <lineage>
        <taxon>Eukaryota</taxon>
        <taxon>Metazoa</taxon>
        <taxon>Chordata</taxon>
        <taxon>Craniata</taxon>
        <taxon>Vertebrata</taxon>
        <taxon>Euteleostomi</taxon>
        <taxon>Archelosauria</taxon>
        <taxon>Archosauria</taxon>
        <taxon>Dinosauria</taxon>
        <taxon>Saurischia</taxon>
        <taxon>Theropoda</taxon>
        <taxon>Coelurosauria</taxon>
        <taxon>Aves</taxon>
        <taxon>Neognathae</taxon>
        <taxon>Galloanserae</taxon>
        <taxon>Anseriformes</taxon>
        <taxon>Anatidae</taxon>
        <taxon>Anatinae</taxon>
        <taxon>Anas</taxon>
    </lineage>
</organism>
<dbReference type="AlphaFoldDB" id="R0M1X9"/>
<gene>
    <name evidence="1" type="ORF">Anapl_07586</name>
</gene>
<evidence type="ECO:0000313" key="2">
    <source>
        <dbReference type="Proteomes" id="UP000296049"/>
    </source>
</evidence>
<reference evidence="2" key="1">
    <citation type="journal article" date="2013" name="Nat. Genet.">
        <title>The duck genome and transcriptome provide insight into an avian influenza virus reservoir species.</title>
        <authorList>
            <person name="Huang Y."/>
            <person name="Li Y."/>
            <person name="Burt D.W."/>
            <person name="Chen H."/>
            <person name="Zhang Y."/>
            <person name="Qian W."/>
            <person name="Kim H."/>
            <person name="Gan S."/>
            <person name="Zhao Y."/>
            <person name="Li J."/>
            <person name="Yi K."/>
            <person name="Feng H."/>
            <person name="Zhu P."/>
            <person name="Li B."/>
            <person name="Liu Q."/>
            <person name="Fairley S."/>
            <person name="Magor K.E."/>
            <person name="Du Z."/>
            <person name="Hu X."/>
            <person name="Goodman L."/>
            <person name="Tafer H."/>
            <person name="Vignal A."/>
            <person name="Lee T."/>
            <person name="Kim K.W."/>
            <person name="Sheng Z."/>
            <person name="An Y."/>
            <person name="Searle S."/>
            <person name="Herrero J."/>
            <person name="Groenen M.A."/>
            <person name="Crooijmans R.P."/>
            <person name="Faraut T."/>
            <person name="Cai Q."/>
            <person name="Webster R.G."/>
            <person name="Aldridge J.R."/>
            <person name="Warren W.C."/>
            <person name="Bartschat S."/>
            <person name="Kehr S."/>
            <person name="Marz M."/>
            <person name="Stadler P.F."/>
            <person name="Smith J."/>
            <person name="Kraus R.H."/>
            <person name="Zhao Y."/>
            <person name="Ren L."/>
            <person name="Fei J."/>
            <person name="Morisson M."/>
            <person name="Kaiser P."/>
            <person name="Griffin D.K."/>
            <person name="Rao M."/>
            <person name="Pitel F."/>
            <person name="Wang J."/>
            <person name="Li N."/>
        </authorList>
    </citation>
    <scope>NUCLEOTIDE SEQUENCE [LARGE SCALE GENOMIC DNA]</scope>
</reference>